<reference evidence="1 2" key="1">
    <citation type="journal article" date="2019" name="Sci. Rep.">
        <title>Orb-weaving spider Araneus ventricosus genome elucidates the spidroin gene catalogue.</title>
        <authorList>
            <person name="Kono N."/>
            <person name="Nakamura H."/>
            <person name="Ohtoshi R."/>
            <person name="Moran D.A.P."/>
            <person name="Shinohara A."/>
            <person name="Yoshida Y."/>
            <person name="Fujiwara M."/>
            <person name="Mori M."/>
            <person name="Tomita M."/>
            <person name="Arakawa K."/>
        </authorList>
    </citation>
    <scope>NUCLEOTIDE SEQUENCE [LARGE SCALE GENOMIC DNA]</scope>
</reference>
<dbReference type="Proteomes" id="UP000499080">
    <property type="component" value="Unassembled WGS sequence"/>
</dbReference>
<dbReference type="EMBL" id="BGPR01001763">
    <property type="protein sequence ID" value="GBM61336.1"/>
    <property type="molecule type" value="Genomic_DNA"/>
</dbReference>
<sequence>MTGSSHAWTPELGDKLGDQLETLTTKYGISKVLEVSRYRYIGEEIHLDVLDHSTGRHFLQGKTIYGDRLDYGYSNCGKDIMTSNLFTPELIEDKLSYTNLSYDEEVMPPS</sequence>
<dbReference type="AlphaFoldDB" id="A0A4Y2H8R0"/>
<protein>
    <submittedName>
        <fullName evidence="1">Uncharacterized protein</fullName>
    </submittedName>
</protein>
<organism evidence="1 2">
    <name type="scientific">Araneus ventricosus</name>
    <name type="common">Orbweaver spider</name>
    <name type="synonym">Epeira ventricosa</name>
    <dbReference type="NCBI Taxonomy" id="182803"/>
    <lineage>
        <taxon>Eukaryota</taxon>
        <taxon>Metazoa</taxon>
        <taxon>Ecdysozoa</taxon>
        <taxon>Arthropoda</taxon>
        <taxon>Chelicerata</taxon>
        <taxon>Arachnida</taxon>
        <taxon>Araneae</taxon>
        <taxon>Araneomorphae</taxon>
        <taxon>Entelegynae</taxon>
        <taxon>Araneoidea</taxon>
        <taxon>Araneidae</taxon>
        <taxon>Araneus</taxon>
    </lineage>
</organism>
<accession>A0A4Y2H8R0</accession>
<evidence type="ECO:0000313" key="1">
    <source>
        <dbReference type="EMBL" id="GBM61336.1"/>
    </source>
</evidence>
<comment type="caution">
    <text evidence="1">The sequence shown here is derived from an EMBL/GenBank/DDBJ whole genome shotgun (WGS) entry which is preliminary data.</text>
</comment>
<gene>
    <name evidence="1" type="ORF">AVEN_150485_1</name>
</gene>
<name>A0A4Y2H8R0_ARAVE</name>
<evidence type="ECO:0000313" key="2">
    <source>
        <dbReference type="Proteomes" id="UP000499080"/>
    </source>
</evidence>
<keyword evidence="2" id="KW-1185">Reference proteome</keyword>
<proteinExistence type="predicted"/>